<evidence type="ECO:0000256" key="1">
    <source>
        <dbReference type="SAM" id="MobiDB-lite"/>
    </source>
</evidence>
<name>A0A0N1I683_LEPSE</name>
<evidence type="ECO:0000313" key="4">
    <source>
        <dbReference type="Proteomes" id="UP000038009"/>
    </source>
</evidence>
<feature type="region of interest" description="Disordered" evidence="1">
    <location>
        <begin position="145"/>
        <end position="202"/>
    </location>
</feature>
<accession>A0A0N1I683</accession>
<dbReference type="EMBL" id="LJSK01000134">
    <property type="protein sequence ID" value="KPI86372.1"/>
    <property type="molecule type" value="Genomic_DNA"/>
</dbReference>
<proteinExistence type="predicted"/>
<gene>
    <name evidence="3" type="ORF">ABL78_4558</name>
</gene>
<dbReference type="Proteomes" id="UP000038009">
    <property type="component" value="Unassembled WGS sequence"/>
</dbReference>
<feature type="compositionally biased region" description="Pro residues" evidence="1">
    <location>
        <begin position="55"/>
        <end position="64"/>
    </location>
</feature>
<reference evidence="3 4" key="1">
    <citation type="journal article" date="2015" name="PLoS Pathog.">
        <title>Leptomonas seymouri: Adaptations to the Dixenous Life Cycle Analyzed by Genome Sequencing, Transcriptome Profiling and Co-infection with Leishmania donovani.</title>
        <authorList>
            <person name="Kraeva N."/>
            <person name="Butenko A."/>
            <person name="Hlavacova J."/>
            <person name="Kostygov A."/>
            <person name="Myskova J."/>
            <person name="Grybchuk D."/>
            <person name="Lestinova T."/>
            <person name="Votypka J."/>
            <person name="Volf P."/>
            <person name="Opperdoes F."/>
            <person name="Flegontov P."/>
            <person name="Lukes J."/>
            <person name="Yurchenko V."/>
        </authorList>
    </citation>
    <scope>NUCLEOTIDE SEQUENCE [LARGE SCALE GENOMIC DNA]</scope>
    <source>
        <strain evidence="3 4">ATCC 30220</strain>
    </source>
</reference>
<keyword evidence="2" id="KW-1133">Transmembrane helix</keyword>
<keyword evidence="2" id="KW-0472">Membrane</keyword>
<keyword evidence="2" id="KW-0812">Transmembrane</keyword>
<feature type="region of interest" description="Disordered" evidence="1">
    <location>
        <begin position="107"/>
        <end position="127"/>
    </location>
</feature>
<feature type="transmembrane region" description="Helical" evidence="2">
    <location>
        <begin position="360"/>
        <end position="379"/>
    </location>
</feature>
<dbReference type="OrthoDB" id="264758at2759"/>
<evidence type="ECO:0000256" key="2">
    <source>
        <dbReference type="SAM" id="Phobius"/>
    </source>
</evidence>
<feature type="region of interest" description="Disordered" evidence="1">
    <location>
        <begin position="47"/>
        <end position="69"/>
    </location>
</feature>
<dbReference type="AlphaFoldDB" id="A0A0N1I683"/>
<sequence>MLILSSMITTPLFCLSKRHVTLTIVFCVLVCGLTAFALSPNPPESIIEESTAPALPSPSPPSPASPHVAPRRTLVREVDRLDWHLLDGDQLLPVHLTENKKVLSDRRQARFPEADQDATQATAGMEKVKPASLTLAEPRRLAPLRLQRVKQPGSPLPNEEQQRTTSPLTPAIPAEHSVPAGRLAKESPVLSKAAPTEEGGDGTAKIALQSLRLVVRLADGESEEGRENIKASPVEHRQPLLATRSTVGGPAILLAGPHAGPSPYGPAQRVHVSPDAPTEDALSPPKEKEIAFTTADKTSKVARASYTDEELRRRCVVANGRATESAVLHAMVEGRLRKDCLIVEADVGNDIPTNENNAKGAVTLVSLLVCTLFLVFAFIF</sequence>
<evidence type="ECO:0000313" key="3">
    <source>
        <dbReference type="EMBL" id="KPI86372.1"/>
    </source>
</evidence>
<dbReference type="VEuPathDB" id="TriTrypDB:Lsey_0134_0050"/>
<keyword evidence="4" id="KW-1185">Reference proteome</keyword>
<dbReference type="OMA" id="TAHEDTH"/>
<feature type="region of interest" description="Disordered" evidence="1">
    <location>
        <begin position="263"/>
        <end position="286"/>
    </location>
</feature>
<comment type="caution">
    <text evidence="3">The sequence shown here is derived from an EMBL/GenBank/DDBJ whole genome shotgun (WGS) entry which is preliminary data.</text>
</comment>
<protein>
    <submittedName>
        <fullName evidence="3">Uncharacterized protein</fullName>
    </submittedName>
</protein>
<organism evidence="3 4">
    <name type="scientific">Leptomonas seymouri</name>
    <dbReference type="NCBI Taxonomy" id="5684"/>
    <lineage>
        <taxon>Eukaryota</taxon>
        <taxon>Discoba</taxon>
        <taxon>Euglenozoa</taxon>
        <taxon>Kinetoplastea</taxon>
        <taxon>Metakinetoplastina</taxon>
        <taxon>Trypanosomatida</taxon>
        <taxon>Trypanosomatidae</taxon>
        <taxon>Leishmaniinae</taxon>
        <taxon>Leptomonas</taxon>
    </lineage>
</organism>